<comment type="caution">
    <text evidence="2">The sequence shown here is derived from an EMBL/GenBank/DDBJ whole genome shotgun (WGS) entry which is preliminary data.</text>
</comment>
<name>A0AAV5L3B3_9ROSI</name>
<dbReference type="EMBL" id="BPVZ01000092">
    <property type="protein sequence ID" value="GKV31741.1"/>
    <property type="molecule type" value="Genomic_DNA"/>
</dbReference>
<feature type="region of interest" description="Disordered" evidence="1">
    <location>
        <begin position="1"/>
        <end position="66"/>
    </location>
</feature>
<feature type="compositionally biased region" description="Basic and acidic residues" evidence="1">
    <location>
        <begin position="1"/>
        <end position="24"/>
    </location>
</feature>
<sequence length="66" mass="7108">MLDLGIRHGSERKWRSPAATRDRGTTSSSSKYCRERLAAAGSVDGSSSSSLTCSEFKDPQIPPFSS</sequence>
<protein>
    <submittedName>
        <fullName evidence="2">Uncharacterized protein</fullName>
    </submittedName>
</protein>
<dbReference type="AlphaFoldDB" id="A0AAV5L3B3"/>
<organism evidence="2 3">
    <name type="scientific">Rubroshorea leprosula</name>
    <dbReference type="NCBI Taxonomy" id="152421"/>
    <lineage>
        <taxon>Eukaryota</taxon>
        <taxon>Viridiplantae</taxon>
        <taxon>Streptophyta</taxon>
        <taxon>Embryophyta</taxon>
        <taxon>Tracheophyta</taxon>
        <taxon>Spermatophyta</taxon>
        <taxon>Magnoliopsida</taxon>
        <taxon>eudicotyledons</taxon>
        <taxon>Gunneridae</taxon>
        <taxon>Pentapetalae</taxon>
        <taxon>rosids</taxon>
        <taxon>malvids</taxon>
        <taxon>Malvales</taxon>
        <taxon>Dipterocarpaceae</taxon>
        <taxon>Rubroshorea</taxon>
    </lineage>
</organism>
<dbReference type="Proteomes" id="UP001054252">
    <property type="component" value="Unassembled WGS sequence"/>
</dbReference>
<accession>A0AAV5L3B3</accession>
<evidence type="ECO:0000256" key="1">
    <source>
        <dbReference type="SAM" id="MobiDB-lite"/>
    </source>
</evidence>
<reference evidence="2 3" key="1">
    <citation type="journal article" date="2021" name="Commun. Biol.">
        <title>The genome of Shorea leprosula (Dipterocarpaceae) highlights the ecological relevance of drought in aseasonal tropical rainforests.</title>
        <authorList>
            <person name="Ng K.K.S."/>
            <person name="Kobayashi M.J."/>
            <person name="Fawcett J.A."/>
            <person name="Hatakeyama M."/>
            <person name="Paape T."/>
            <person name="Ng C.H."/>
            <person name="Ang C.C."/>
            <person name="Tnah L.H."/>
            <person name="Lee C.T."/>
            <person name="Nishiyama T."/>
            <person name="Sese J."/>
            <person name="O'Brien M.J."/>
            <person name="Copetti D."/>
            <person name="Mohd Noor M.I."/>
            <person name="Ong R.C."/>
            <person name="Putra M."/>
            <person name="Sireger I.Z."/>
            <person name="Indrioko S."/>
            <person name="Kosugi Y."/>
            <person name="Izuno A."/>
            <person name="Isagi Y."/>
            <person name="Lee S.L."/>
            <person name="Shimizu K.K."/>
        </authorList>
    </citation>
    <scope>NUCLEOTIDE SEQUENCE [LARGE SCALE GENOMIC DNA]</scope>
    <source>
        <strain evidence="2">214</strain>
    </source>
</reference>
<proteinExistence type="predicted"/>
<evidence type="ECO:0000313" key="3">
    <source>
        <dbReference type="Proteomes" id="UP001054252"/>
    </source>
</evidence>
<evidence type="ECO:0000313" key="2">
    <source>
        <dbReference type="EMBL" id="GKV31741.1"/>
    </source>
</evidence>
<keyword evidence="3" id="KW-1185">Reference proteome</keyword>
<gene>
    <name evidence="2" type="ORF">SLEP1_g40410</name>
</gene>